<proteinExistence type="predicted"/>
<dbReference type="RefSeq" id="WP_323697871.1">
    <property type="nucleotide sequence ID" value="NZ_JAYGIL010000021.1"/>
</dbReference>
<dbReference type="EMBL" id="JAYGIL010000021">
    <property type="protein sequence ID" value="MEA5404487.1"/>
    <property type="molecule type" value="Genomic_DNA"/>
</dbReference>
<reference evidence="1 2" key="1">
    <citation type="submission" date="2023-12" db="EMBL/GenBank/DDBJ databases">
        <title>Novel species of the genus Arcicella isolated from rivers.</title>
        <authorList>
            <person name="Lu H."/>
        </authorList>
    </citation>
    <scope>NUCLEOTIDE SEQUENCE [LARGE SCALE GENOMIC DNA]</scope>
    <source>
        <strain evidence="1 2">DC2W</strain>
    </source>
</reference>
<organism evidence="1 2">
    <name type="scientific">Arcicella gelida</name>
    <dbReference type="NCBI Taxonomy" id="2984195"/>
    <lineage>
        <taxon>Bacteria</taxon>
        <taxon>Pseudomonadati</taxon>
        <taxon>Bacteroidota</taxon>
        <taxon>Cytophagia</taxon>
        <taxon>Cytophagales</taxon>
        <taxon>Flectobacillaceae</taxon>
        <taxon>Arcicella</taxon>
    </lineage>
</organism>
<gene>
    <name evidence="1" type="ORF">VB776_16260</name>
</gene>
<evidence type="ECO:0000313" key="2">
    <source>
        <dbReference type="Proteomes" id="UP001303899"/>
    </source>
</evidence>
<name>A0ABU5S7N8_9BACT</name>
<keyword evidence="2" id="KW-1185">Reference proteome</keyword>
<evidence type="ECO:0000313" key="1">
    <source>
        <dbReference type="EMBL" id="MEA5404487.1"/>
    </source>
</evidence>
<sequence>MRNIFSKIKKSIFWVYNLFKKILLKIRSKFKKPVPTIEQALIASIQKQTGELVQVDKAALFHLIEKVKESNDQRQDLTYILGLYHTIENATTEGKTLLEALKTQKNPKETIFFILKNQSSLSELFKALNIILKSSYHLSNIKKIAQKYGRY</sequence>
<comment type="caution">
    <text evidence="1">The sequence shown here is derived from an EMBL/GenBank/DDBJ whole genome shotgun (WGS) entry which is preliminary data.</text>
</comment>
<protein>
    <submittedName>
        <fullName evidence="1">Uncharacterized protein</fullName>
    </submittedName>
</protein>
<accession>A0ABU5S7N8</accession>
<dbReference type="Proteomes" id="UP001303899">
    <property type="component" value="Unassembled WGS sequence"/>
</dbReference>